<reference evidence="3 4" key="1">
    <citation type="journal article" date="2014" name="Antonie Van Leeuwenhoek">
        <title>Hyphomonas beringensis sp. nov. and Hyphomonas chukchiensis sp. nov., isolated from surface seawater of the Bering Sea and Chukchi Sea.</title>
        <authorList>
            <person name="Li C."/>
            <person name="Lai Q."/>
            <person name="Li G."/>
            <person name="Dong C."/>
            <person name="Wang J."/>
            <person name="Liao Y."/>
            <person name="Shao Z."/>
        </authorList>
    </citation>
    <scope>NUCLEOTIDE SEQUENCE [LARGE SCALE GENOMIC DNA]</scope>
    <source>
        <strain evidence="3 4">VP2</strain>
    </source>
</reference>
<name>A0A059F729_9PROT</name>
<feature type="chain" id="PRO_5001577000" description="DUF4440 domain-containing protein" evidence="1">
    <location>
        <begin position="24"/>
        <end position="160"/>
    </location>
</feature>
<gene>
    <name evidence="3" type="ORF">HJA_16270</name>
</gene>
<dbReference type="EMBL" id="ARYJ01000016">
    <property type="protein sequence ID" value="KCZ83863.1"/>
    <property type="molecule type" value="Genomic_DNA"/>
</dbReference>
<protein>
    <recommendedName>
        <fullName evidence="2">DUF4440 domain-containing protein</fullName>
    </recommendedName>
</protein>
<dbReference type="SUPFAM" id="SSF54427">
    <property type="entry name" value="NTF2-like"/>
    <property type="match status" value="1"/>
</dbReference>
<dbReference type="Gene3D" id="3.10.450.50">
    <property type="match status" value="1"/>
</dbReference>
<dbReference type="RefSeq" id="WP_035584340.1">
    <property type="nucleotide sequence ID" value="NZ_ARYJ01000016.1"/>
</dbReference>
<comment type="caution">
    <text evidence="3">The sequence shown here is derived from an EMBL/GenBank/DDBJ whole genome shotgun (WGS) entry which is preliminary data.</text>
</comment>
<sequence length="160" mass="17377">MKRFLQIAGLSAALTLATLPALASEQGWSADQQAIADLLSNGPMGIETDFEAWASEYHDDWTVWFAGQTEPRAKAPHMQLVRDYIDGGASVVSYEAEFADITVLGDTALARFNATESLMEADGSPRTVRYAGTDYLVRVEGAWKVRATTVAFLPDDGAEE</sequence>
<organism evidence="3 4">
    <name type="scientific">Hyphomonas jannaschiana VP2</name>
    <dbReference type="NCBI Taxonomy" id="1280952"/>
    <lineage>
        <taxon>Bacteria</taxon>
        <taxon>Pseudomonadati</taxon>
        <taxon>Pseudomonadota</taxon>
        <taxon>Alphaproteobacteria</taxon>
        <taxon>Hyphomonadales</taxon>
        <taxon>Hyphomonadaceae</taxon>
        <taxon>Hyphomonas</taxon>
    </lineage>
</organism>
<evidence type="ECO:0000313" key="3">
    <source>
        <dbReference type="EMBL" id="KCZ83863.1"/>
    </source>
</evidence>
<dbReference type="InterPro" id="IPR032710">
    <property type="entry name" value="NTF2-like_dom_sf"/>
</dbReference>
<evidence type="ECO:0000256" key="1">
    <source>
        <dbReference type="SAM" id="SignalP"/>
    </source>
</evidence>
<evidence type="ECO:0000259" key="2">
    <source>
        <dbReference type="Pfam" id="PF14534"/>
    </source>
</evidence>
<dbReference type="Pfam" id="PF14534">
    <property type="entry name" value="DUF4440"/>
    <property type="match status" value="1"/>
</dbReference>
<proteinExistence type="predicted"/>
<keyword evidence="1" id="KW-0732">Signal</keyword>
<feature type="domain" description="DUF4440" evidence="2">
    <location>
        <begin position="48"/>
        <end position="145"/>
    </location>
</feature>
<evidence type="ECO:0000313" key="4">
    <source>
        <dbReference type="Proteomes" id="UP000024816"/>
    </source>
</evidence>
<feature type="signal peptide" evidence="1">
    <location>
        <begin position="1"/>
        <end position="23"/>
    </location>
</feature>
<dbReference type="OrthoDB" id="8480775at2"/>
<dbReference type="InterPro" id="IPR027843">
    <property type="entry name" value="DUF4440"/>
</dbReference>
<dbReference type="Proteomes" id="UP000024816">
    <property type="component" value="Unassembled WGS sequence"/>
</dbReference>
<accession>A0A059F729</accession>
<dbReference type="STRING" id="1280952.HJA_16270"/>
<dbReference type="PATRIC" id="fig|1280952.3.peg.3256"/>
<keyword evidence="4" id="KW-1185">Reference proteome</keyword>
<dbReference type="AlphaFoldDB" id="A0A059F729"/>